<dbReference type="PANTHER" id="PTHR37755">
    <property type="entry name" value="PROTEIN TIC 56, CHLOROPLASTIC"/>
    <property type="match status" value="1"/>
</dbReference>
<proteinExistence type="predicted"/>
<accession>A0A9W6BQP3</accession>
<dbReference type="AlphaFoldDB" id="A0A9W6BQP3"/>
<reference evidence="3 4" key="1">
    <citation type="journal article" date="2023" name="Commun. Biol.">
        <title>Reorganization of the ancestral sex-determining regions during the evolution of trioecy in Pleodorina starrii.</title>
        <authorList>
            <person name="Takahashi K."/>
            <person name="Suzuki S."/>
            <person name="Kawai-Toyooka H."/>
            <person name="Yamamoto K."/>
            <person name="Hamaji T."/>
            <person name="Ootsuki R."/>
            <person name="Yamaguchi H."/>
            <person name="Kawachi M."/>
            <person name="Higashiyama T."/>
            <person name="Nozaki H."/>
        </authorList>
    </citation>
    <scope>NUCLEOTIDE SEQUENCE [LARGE SCALE GENOMIC DNA]</scope>
    <source>
        <strain evidence="3 4">NIES-4479</strain>
    </source>
</reference>
<keyword evidence="4" id="KW-1185">Reference proteome</keyword>
<dbReference type="GO" id="GO:0045037">
    <property type="term" value="P:protein import into chloroplast stroma"/>
    <property type="evidence" value="ECO:0007669"/>
    <property type="project" value="TreeGrafter"/>
</dbReference>
<evidence type="ECO:0000256" key="1">
    <source>
        <dbReference type="SAM" id="MobiDB-lite"/>
    </source>
</evidence>
<feature type="domain" description="GYF" evidence="2">
    <location>
        <begin position="151"/>
        <end position="199"/>
    </location>
</feature>
<feature type="compositionally biased region" description="Basic and acidic residues" evidence="1">
    <location>
        <begin position="231"/>
        <end position="240"/>
    </location>
</feature>
<dbReference type="Proteomes" id="UP001165080">
    <property type="component" value="Unassembled WGS sequence"/>
</dbReference>
<dbReference type="EMBL" id="BRXU01000016">
    <property type="protein sequence ID" value="GLC56636.1"/>
    <property type="molecule type" value="Genomic_DNA"/>
</dbReference>
<gene>
    <name evidence="3" type="primary">PLEST004167</name>
    <name evidence="3" type="ORF">PLESTB_001129300</name>
</gene>
<sequence>MSENVAGPSESGQIVARKIRLHKVMRPLDEAGAESRSQSEYNQHMERRIAEILPSIADLPIAVPSSLPSSPADARVAELRRLQSTKQELALSEAQELATLFDMSKPHLLDNAPPLTPWTGAMRPVPRKIVLSPYQYEMINYQRMLLRKNIWYYRDRMNVPRGPCPLHVLKEAWVTGIVDENTLMWGHGLYDWLPAKNIKLLLPMIRTPEVRLATWIKRTFSLKPSLNRIREQRKEHRDPEEQSLQVELMR</sequence>
<dbReference type="InterPro" id="IPR025640">
    <property type="entry name" value="GYF_2"/>
</dbReference>
<feature type="region of interest" description="Disordered" evidence="1">
    <location>
        <begin position="231"/>
        <end position="250"/>
    </location>
</feature>
<organism evidence="3 4">
    <name type="scientific">Pleodorina starrii</name>
    <dbReference type="NCBI Taxonomy" id="330485"/>
    <lineage>
        <taxon>Eukaryota</taxon>
        <taxon>Viridiplantae</taxon>
        <taxon>Chlorophyta</taxon>
        <taxon>core chlorophytes</taxon>
        <taxon>Chlorophyceae</taxon>
        <taxon>CS clade</taxon>
        <taxon>Chlamydomonadales</taxon>
        <taxon>Volvocaceae</taxon>
        <taxon>Pleodorina</taxon>
    </lineage>
</organism>
<name>A0A9W6BQP3_9CHLO</name>
<dbReference type="Pfam" id="PF14237">
    <property type="entry name" value="GYF_2"/>
    <property type="match status" value="1"/>
</dbReference>
<dbReference type="OrthoDB" id="523541at2759"/>
<evidence type="ECO:0000259" key="2">
    <source>
        <dbReference type="Pfam" id="PF14237"/>
    </source>
</evidence>
<dbReference type="InterPro" id="IPR037471">
    <property type="entry name" value="TIC56"/>
</dbReference>
<protein>
    <recommendedName>
        <fullName evidence="2">GYF domain-containing protein</fullName>
    </recommendedName>
</protein>
<evidence type="ECO:0000313" key="3">
    <source>
        <dbReference type="EMBL" id="GLC56636.1"/>
    </source>
</evidence>
<comment type="caution">
    <text evidence="3">The sequence shown here is derived from an EMBL/GenBank/DDBJ whole genome shotgun (WGS) entry which is preliminary data.</text>
</comment>
<evidence type="ECO:0000313" key="4">
    <source>
        <dbReference type="Proteomes" id="UP001165080"/>
    </source>
</evidence>
<dbReference type="GO" id="GO:0009706">
    <property type="term" value="C:chloroplast inner membrane"/>
    <property type="evidence" value="ECO:0007669"/>
    <property type="project" value="TreeGrafter"/>
</dbReference>
<dbReference type="PANTHER" id="PTHR37755:SF1">
    <property type="entry name" value="PROTEIN TIC 56, CHLOROPLASTIC"/>
    <property type="match status" value="1"/>
</dbReference>